<evidence type="ECO:0000313" key="3">
    <source>
        <dbReference type="EMBL" id="MBO1518599.1"/>
    </source>
</evidence>
<feature type="chain" id="PRO_5046817155" evidence="1">
    <location>
        <begin position="30"/>
        <end position="191"/>
    </location>
</feature>
<dbReference type="Pfam" id="PF00174">
    <property type="entry name" value="Oxidored_molyb"/>
    <property type="match status" value="1"/>
</dbReference>
<accession>A0ABS3NDI5</accession>
<dbReference type="InterPro" id="IPR036374">
    <property type="entry name" value="OxRdtase_Mopterin-bd_sf"/>
</dbReference>
<organism evidence="3 4">
    <name type="scientific">Oceanisphaera pacifica</name>
    <dbReference type="NCBI Taxonomy" id="2818389"/>
    <lineage>
        <taxon>Bacteria</taxon>
        <taxon>Pseudomonadati</taxon>
        <taxon>Pseudomonadota</taxon>
        <taxon>Gammaproteobacteria</taxon>
        <taxon>Aeromonadales</taxon>
        <taxon>Aeromonadaceae</taxon>
        <taxon>Oceanisphaera</taxon>
    </lineage>
</organism>
<evidence type="ECO:0000313" key="4">
    <source>
        <dbReference type="Proteomes" id="UP000664882"/>
    </source>
</evidence>
<evidence type="ECO:0000256" key="1">
    <source>
        <dbReference type="SAM" id="SignalP"/>
    </source>
</evidence>
<dbReference type="SUPFAM" id="SSF56524">
    <property type="entry name" value="Oxidoreductase molybdopterin-binding domain"/>
    <property type="match status" value="1"/>
</dbReference>
<dbReference type="RefSeq" id="WP_208004194.1">
    <property type="nucleotide sequence ID" value="NZ_JAGDFX010000003.1"/>
</dbReference>
<feature type="domain" description="Oxidoreductase molybdopterin-binding" evidence="2">
    <location>
        <begin position="83"/>
        <end position="160"/>
    </location>
</feature>
<feature type="signal peptide" evidence="1">
    <location>
        <begin position="1"/>
        <end position="29"/>
    </location>
</feature>
<gene>
    <name evidence="3" type="ORF">J3U76_02920</name>
</gene>
<dbReference type="Proteomes" id="UP000664882">
    <property type="component" value="Unassembled WGS sequence"/>
</dbReference>
<name>A0ABS3NDI5_9GAMM</name>
<keyword evidence="1" id="KW-0732">Signal</keyword>
<dbReference type="Gene3D" id="3.90.420.10">
    <property type="entry name" value="Oxidoreductase, molybdopterin-binding domain"/>
    <property type="match status" value="1"/>
</dbReference>
<dbReference type="InterPro" id="IPR000572">
    <property type="entry name" value="OxRdtase_Mopterin-bd_dom"/>
</dbReference>
<keyword evidence="4" id="KW-1185">Reference proteome</keyword>
<protein>
    <submittedName>
        <fullName evidence="3">Molybdopterin-dependent oxidoreductase</fullName>
    </submittedName>
</protein>
<proteinExistence type="predicted"/>
<reference evidence="3 4" key="1">
    <citation type="submission" date="2021-03" db="EMBL/GenBank/DDBJ databases">
        <title>Oceanisphaera sp. nov., isolated from the intestine.</title>
        <authorList>
            <person name="Zhao L.-H."/>
            <person name="Shi L.-F."/>
        </authorList>
    </citation>
    <scope>NUCLEOTIDE SEQUENCE [LARGE SCALE GENOMIC DNA]</scope>
    <source>
        <strain evidence="3 4">DM8</strain>
    </source>
</reference>
<comment type="caution">
    <text evidence="3">The sequence shown here is derived from an EMBL/GenBank/DDBJ whole genome shotgun (WGS) entry which is preliminary data.</text>
</comment>
<dbReference type="EMBL" id="JAGDFX010000003">
    <property type="protein sequence ID" value="MBO1518599.1"/>
    <property type="molecule type" value="Genomic_DNA"/>
</dbReference>
<evidence type="ECO:0000259" key="2">
    <source>
        <dbReference type="Pfam" id="PF00174"/>
    </source>
</evidence>
<sequence>MRHSIIKNTGRSYWVAALTLFLSSSAAWAATPEPLPEAQGRVILTVTGNIAVTNQSGPLGNHKADKAEFDMAMLSTLAQHEFSTETPWTEGKVHFRGVLLQDLLQRVGAKHHKVRAVALNEYYHEMDLSRPELDQLLLATHQNGKPMKIRDKGPIWLMLPLSELKQLNKKQYHELLIWQLKLLDVRYREHL</sequence>